<dbReference type="GO" id="GO:0004984">
    <property type="term" value="F:olfactory receptor activity"/>
    <property type="evidence" value="ECO:0007669"/>
    <property type="project" value="InterPro"/>
</dbReference>
<keyword evidence="4 10" id="KW-0812">Transmembrane</keyword>
<dbReference type="InterPro" id="IPR004117">
    <property type="entry name" value="7tm6_olfct_rcpt"/>
</dbReference>
<evidence type="ECO:0000256" key="6">
    <source>
        <dbReference type="ARBA" id="ARBA00022989"/>
    </source>
</evidence>
<name>A0AA38HVE7_9CUCU</name>
<reference evidence="11" key="1">
    <citation type="journal article" date="2023" name="G3 (Bethesda)">
        <title>Whole genome assemblies of Zophobas morio and Tenebrio molitor.</title>
        <authorList>
            <person name="Kaur S."/>
            <person name="Stinson S.A."/>
            <person name="diCenzo G.C."/>
        </authorList>
    </citation>
    <scope>NUCLEOTIDE SEQUENCE</scope>
    <source>
        <strain evidence="11">QUZm001</strain>
    </source>
</reference>
<evidence type="ECO:0000256" key="10">
    <source>
        <dbReference type="SAM" id="Phobius"/>
    </source>
</evidence>
<evidence type="ECO:0000256" key="2">
    <source>
        <dbReference type="ARBA" id="ARBA00022475"/>
    </source>
</evidence>
<keyword evidence="7 10" id="KW-0472">Membrane</keyword>
<comment type="subcellular location">
    <subcellularLocation>
        <location evidence="1">Cell membrane</location>
        <topology evidence="1">Multi-pass membrane protein</topology>
    </subcellularLocation>
</comment>
<dbReference type="GO" id="GO:0005886">
    <property type="term" value="C:plasma membrane"/>
    <property type="evidence" value="ECO:0007669"/>
    <property type="project" value="UniProtKB-SubCell"/>
</dbReference>
<evidence type="ECO:0000256" key="9">
    <source>
        <dbReference type="ARBA" id="ARBA00023224"/>
    </source>
</evidence>
<dbReference type="PANTHER" id="PTHR21137">
    <property type="entry name" value="ODORANT RECEPTOR"/>
    <property type="match status" value="1"/>
</dbReference>
<proteinExistence type="predicted"/>
<feature type="transmembrane region" description="Helical" evidence="10">
    <location>
        <begin position="133"/>
        <end position="150"/>
    </location>
</feature>
<comment type="caution">
    <text evidence="11">The sequence shown here is derived from an EMBL/GenBank/DDBJ whole genome shotgun (WGS) entry which is preliminary data.</text>
</comment>
<dbReference type="PANTHER" id="PTHR21137:SF35">
    <property type="entry name" value="ODORANT RECEPTOR 19A-RELATED"/>
    <property type="match status" value="1"/>
</dbReference>
<evidence type="ECO:0000313" key="11">
    <source>
        <dbReference type="EMBL" id="KAJ3644205.1"/>
    </source>
</evidence>
<keyword evidence="6 10" id="KW-1133">Transmembrane helix</keyword>
<dbReference type="EMBL" id="JALNTZ010000008">
    <property type="protein sequence ID" value="KAJ3644205.1"/>
    <property type="molecule type" value="Genomic_DNA"/>
</dbReference>
<evidence type="ECO:0000313" key="12">
    <source>
        <dbReference type="Proteomes" id="UP001168821"/>
    </source>
</evidence>
<evidence type="ECO:0000256" key="1">
    <source>
        <dbReference type="ARBA" id="ARBA00004651"/>
    </source>
</evidence>
<keyword evidence="9" id="KW-0807">Transducer</keyword>
<sequence>MAKTYTITVKENSQMLPGHEYLDVEDIAIAVSSYGIYYMVFAYLRQQHNIAEILQQLSTFKNFGKPPGFDDLNRKLNLFAKVLTICEFATIVAYKIMRIVKKSECKTTLAELGLTRYYCGLGTPVWSWFDLDYFPVFHLFVLYGFLFALIHSKNCSQISYHVLEISYHATLRIDHLKSLIESCFDSNNPKTSYKRFEKCVAYHNEILNLMEKIDTTFKSVMFGHFALTGAVCACLEKQIIDGHNAFTGFCHFMSWITAIFVVCVAGQRVINASESVSDALWTSKWYEADIVLQKCLLVMLTRSQKSCTLKAGPFGILSYRFFISVLKTSYSILCVLSS</sequence>
<keyword evidence="3" id="KW-0716">Sensory transduction</keyword>
<dbReference type="Proteomes" id="UP001168821">
    <property type="component" value="Unassembled WGS sequence"/>
</dbReference>
<dbReference type="AlphaFoldDB" id="A0AA38HVE7"/>
<dbReference type="GO" id="GO:0005549">
    <property type="term" value="F:odorant binding"/>
    <property type="evidence" value="ECO:0007669"/>
    <property type="project" value="InterPro"/>
</dbReference>
<keyword evidence="8" id="KW-0675">Receptor</keyword>
<evidence type="ECO:0000256" key="5">
    <source>
        <dbReference type="ARBA" id="ARBA00022725"/>
    </source>
</evidence>
<dbReference type="GO" id="GO:0007165">
    <property type="term" value="P:signal transduction"/>
    <property type="evidence" value="ECO:0007669"/>
    <property type="project" value="UniProtKB-KW"/>
</dbReference>
<evidence type="ECO:0000256" key="3">
    <source>
        <dbReference type="ARBA" id="ARBA00022606"/>
    </source>
</evidence>
<feature type="transmembrane region" description="Helical" evidence="10">
    <location>
        <begin position="78"/>
        <end position="97"/>
    </location>
</feature>
<gene>
    <name evidence="11" type="ORF">Zmor_026875</name>
</gene>
<keyword evidence="2" id="KW-1003">Cell membrane</keyword>
<evidence type="ECO:0000256" key="7">
    <source>
        <dbReference type="ARBA" id="ARBA00023136"/>
    </source>
</evidence>
<keyword evidence="5" id="KW-0552">Olfaction</keyword>
<evidence type="ECO:0000256" key="8">
    <source>
        <dbReference type="ARBA" id="ARBA00023170"/>
    </source>
</evidence>
<keyword evidence="12" id="KW-1185">Reference proteome</keyword>
<evidence type="ECO:0008006" key="13">
    <source>
        <dbReference type="Google" id="ProtNLM"/>
    </source>
</evidence>
<dbReference type="Pfam" id="PF02949">
    <property type="entry name" value="7tm_6"/>
    <property type="match status" value="1"/>
</dbReference>
<protein>
    <recommendedName>
        <fullName evidence="13">Odorant receptor</fullName>
    </recommendedName>
</protein>
<evidence type="ECO:0000256" key="4">
    <source>
        <dbReference type="ARBA" id="ARBA00022692"/>
    </source>
</evidence>
<organism evidence="11 12">
    <name type="scientific">Zophobas morio</name>
    <dbReference type="NCBI Taxonomy" id="2755281"/>
    <lineage>
        <taxon>Eukaryota</taxon>
        <taxon>Metazoa</taxon>
        <taxon>Ecdysozoa</taxon>
        <taxon>Arthropoda</taxon>
        <taxon>Hexapoda</taxon>
        <taxon>Insecta</taxon>
        <taxon>Pterygota</taxon>
        <taxon>Neoptera</taxon>
        <taxon>Endopterygota</taxon>
        <taxon>Coleoptera</taxon>
        <taxon>Polyphaga</taxon>
        <taxon>Cucujiformia</taxon>
        <taxon>Tenebrionidae</taxon>
        <taxon>Zophobas</taxon>
    </lineage>
</organism>
<accession>A0AA38HVE7</accession>